<accession>A0A853MBG5</accession>
<dbReference type="InterPro" id="IPR027417">
    <property type="entry name" value="P-loop_NTPase"/>
</dbReference>
<dbReference type="PANTHER" id="PTHR42927:SF1">
    <property type="entry name" value="HELICASE SUPERFAMILY 1 AND 2 DOMAIN-CONTAINING PROTEIN"/>
    <property type="match status" value="1"/>
</dbReference>
<dbReference type="REBASE" id="167641">
    <property type="entry name" value="Cra505ORF17775P"/>
</dbReference>
<dbReference type="EMBL" id="LYXA01000003">
    <property type="protein sequence ID" value="OBU74817.1"/>
    <property type="molecule type" value="Genomic_DNA"/>
</dbReference>
<dbReference type="SMART" id="SM00487">
    <property type="entry name" value="DEXDc"/>
    <property type="match status" value="1"/>
</dbReference>
<dbReference type="GO" id="GO:0009035">
    <property type="term" value="F:type I site-specific deoxyribonuclease activity"/>
    <property type="evidence" value="ECO:0007669"/>
    <property type="project" value="UniProtKB-EC"/>
</dbReference>
<dbReference type="Gene3D" id="3.90.1570.50">
    <property type="match status" value="1"/>
</dbReference>
<dbReference type="Pfam" id="PF22679">
    <property type="entry name" value="T1R_D3-like"/>
    <property type="match status" value="1"/>
</dbReference>
<dbReference type="SUPFAM" id="SSF52540">
    <property type="entry name" value="P-loop containing nucleoside triphosphate hydrolases"/>
    <property type="match status" value="1"/>
</dbReference>
<dbReference type="RefSeq" id="WP_006278934.1">
    <property type="nucleotide sequence ID" value="NZ_ACYA01000083.1"/>
</dbReference>
<evidence type="ECO:0000313" key="2">
    <source>
        <dbReference type="EMBL" id="OBU74817.1"/>
    </source>
</evidence>
<keyword evidence="2" id="KW-0378">Hydrolase</keyword>
<evidence type="ECO:0000313" key="3">
    <source>
        <dbReference type="Proteomes" id="UP000093903"/>
    </source>
</evidence>
<keyword evidence="2" id="KW-0540">Nuclease</keyword>
<gene>
    <name evidence="2" type="ORF">A9P98_17785</name>
</gene>
<comment type="caution">
    <text evidence="2">The sequence shown here is derived from an EMBL/GenBank/DDBJ whole genome shotgun (WGS) entry which is preliminary data.</text>
</comment>
<dbReference type="InterPro" id="IPR040980">
    <property type="entry name" value="SWI2_SNF2"/>
</dbReference>
<dbReference type="AlphaFoldDB" id="A0A853MBG5"/>
<dbReference type="Pfam" id="PF18766">
    <property type="entry name" value="SWI2_SNF2"/>
    <property type="match status" value="1"/>
</dbReference>
<protein>
    <submittedName>
        <fullName evidence="2">Restriction endonuclease subunit R</fullName>
    </submittedName>
</protein>
<name>A0A853MBG5_9CYAN</name>
<dbReference type="Gene3D" id="3.40.50.300">
    <property type="entry name" value="P-loop containing nucleotide triphosphate hydrolases"/>
    <property type="match status" value="2"/>
</dbReference>
<dbReference type="InterPro" id="IPR007409">
    <property type="entry name" value="Restrct_endonuc_type1_HsdR_N"/>
</dbReference>
<dbReference type="PANTHER" id="PTHR42927">
    <property type="entry name" value="HELICASE SUPERFAMILY 1 AND 2 DOMAIN-CONTAINING PROTEIN"/>
    <property type="match status" value="1"/>
</dbReference>
<reference evidence="2 3" key="1">
    <citation type="submission" date="2016-05" db="EMBL/GenBank/DDBJ databases">
        <title>First complete genome of the cyanobacterium Cylindrospermopsis raciborskii CS505, containing a circular chromosome and a single extrachromosomal element.</title>
        <authorList>
            <person name="Fuentes J."/>
            <person name="Tamames J."/>
            <person name="Allen E."/>
            <person name="Plominski A."/>
            <person name="Vasquez M."/>
        </authorList>
    </citation>
    <scope>NUCLEOTIDE SEQUENCE [LARGE SCALE GENOMIC DNA]</scope>
    <source>
        <strain evidence="2 3">CS505</strain>
    </source>
</reference>
<dbReference type="GO" id="GO:0003677">
    <property type="term" value="F:DNA binding"/>
    <property type="evidence" value="ECO:0007669"/>
    <property type="project" value="UniProtKB-KW"/>
</dbReference>
<dbReference type="PROSITE" id="PS51192">
    <property type="entry name" value="HELICASE_ATP_BIND_1"/>
    <property type="match status" value="1"/>
</dbReference>
<proteinExistence type="predicted"/>
<dbReference type="Proteomes" id="UP000093903">
    <property type="component" value="Unassembled WGS sequence"/>
</dbReference>
<evidence type="ECO:0000259" key="1">
    <source>
        <dbReference type="PROSITE" id="PS51192"/>
    </source>
</evidence>
<dbReference type="GO" id="GO:0009307">
    <property type="term" value="P:DNA restriction-modification system"/>
    <property type="evidence" value="ECO:0007669"/>
    <property type="project" value="UniProtKB-KW"/>
</dbReference>
<dbReference type="InterPro" id="IPR055180">
    <property type="entry name" value="HsdR_RecA-like_helicase_dom_2"/>
</dbReference>
<dbReference type="InterPro" id="IPR014001">
    <property type="entry name" value="Helicase_ATP-bd"/>
</dbReference>
<sequence length="988" mass="112950">MIDTSEKNFEDSIEASLLQNGYQQRTSTDYNLDLCLICQDVFDFIQATQPKEWQKFKTQYGDDAKAKLLKRLAEVIKTRGTLEVLRKGIKANGCRFKLAYFKPASGLNEETQKLYQANFFSIARQLHYSRTRAKSLDLALFLNGLPLFTAELKNPFKGQNVEHAVKQYRIDRDREPLFTFGVCLSHFAVDPDLVYMTTHLQGTKTRFLPFNQGKSGGAGNPASAFNFSTAYLWERIWQKDSVLDLIQNFITLVEEEDDKGRKTGGKSLIFPRYHQFDAVRRLLADAKAEGTGKSYLIQHSAGSGKSNSIAWLAHGLSSLHDDRDRRVFDSIIVITDRRVLDRQLQRTIRQFEETPGVVENIDKTSRQLKEALESGKNIIVTTLQKFPVIVDQIQSLSGQHFAVIIDEAHSSQTGESTKKLKAVLSATSLEAAEAEEGGEEEDLEDRIIAEAKKRGRIPNLSYFAFTATPKAKTLELFGTRQPDGSFTPFSLYSMRQAIEEGFILDVLENYTTYKTYFNLLKTIETDPNYDRKKAASLLRNFVELHPHNIKKKVAIIIEHFRDNVAHQIDGKAKAMIVTRSRLHAVRYKREVDQYLREKGYPYQSLVAFSGTVKDDGDFTETNMNTASSGTHIPETATADTFNQAPYHFLVVSNKFQTGFDQPLLVAMYVDKKLGGVNAVQTLSRLNRVHPGKTGTVILDFANEASEIKTAFEVYYDRTVLPEATDPNLLYDLQSQLNDYDFYDHQEVDSFAKIYYSQKGTQDKLYATLAPVVERYEDAIPEEQFDFPSKLKDFIRLYAFISQLLPIPDEELEKFYEFSRHLIRKLPVKKDRLPLDVQQNIELESYRNQQTHKGKIQLDRGVRETPGTYSVGTSKPSTENKEPLSKIIQEINQRFGTNFSENERVFIKHLEDKLDGSEPLKASFKVNTPENIKLTFDNLANDLMQDMIETNFSFYKQFNDDQEFKNLLLGFLFNRYMNRSNPSGQQEGG</sequence>
<keyword evidence="2" id="KW-0255">Endonuclease</keyword>
<feature type="domain" description="Helicase ATP-binding" evidence="1">
    <location>
        <begin position="286"/>
        <end position="487"/>
    </location>
</feature>
<dbReference type="Pfam" id="PF04313">
    <property type="entry name" value="HSDR_N"/>
    <property type="match status" value="1"/>
</dbReference>
<dbReference type="GO" id="GO:0005524">
    <property type="term" value="F:ATP binding"/>
    <property type="evidence" value="ECO:0007669"/>
    <property type="project" value="UniProtKB-KW"/>
</dbReference>
<organism evidence="2 3">
    <name type="scientific">Cylindrospermopsis raciborskii CS-505</name>
    <dbReference type="NCBI Taxonomy" id="533240"/>
    <lineage>
        <taxon>Bacteria</taxon>
        <taxon>Bacillati</taxon>
        <taxon>Cyanobacteriota</taxon>
        <taxon>Cyanophyceae</taxon>
        <taxon>Nostocales</taxon>
        <taxon>Aphanizomenonaceae</taxon>
        <taxon>Cylindrospermopsis</taxon>
    </lineage>
</organism>